<comment type="caution">
    <text evidence="2">The sequence shown here is derived from an EMBL/GenBank/DDBJ whole genome shotgun (WGS) entry which is preliminary data.</text>
</comment>
<organism evidence="2 3">
    <name type="scientific">Blepharisma stoltei</name>
    <dbReference type="NCBI Taxonomy" id="1481888"/>
    <lineage>
        <taxon>Eukaryota</taxon>
        <taxon>Sar</taxon>
        <taxon>Alveolata</taxon>
        <taxon>Ciliophora</taxon>
        <taxon>Postciliodesmatophora</taxon>
        <taxon>Heterotrichea</taxon>
        <taxon>Heterotrichida</taxon>
        <taxon>Blepharismidae</taxon>
        <taxon>Blepharisma</taxon>
    </lineage>
</organism>
<evidence type="ECO:0000313" key="2">
    <source>
        <dbReference type="EMBL" id="CAG9314200.1"/>
    </source>
</evidence>
<dbReference type="EMBL" id="CAJZBQ010000011">
    <property type="protein sequence ID" value="CAG9314200.1"/>
    <property type="molecule type" value="Genomic_DNA"/>
</dbReference>
<name>A0AAU9IR05_9CILI</name>
<reference evidence="2" key="1">
    <citation type="submission" date="2021-09" db="EMBL/GenBank/DDBJ databases">
        <authorList>
            <consortium name="AG Swart"/>
            <person name="Singh M."/>
            <person name="Singh A."/>
            <person name="Seah K."/>
            <person name="Emmerich C."/>
        </authorList>
    </citation>
    <scope>NUCLEOTIDE SEQUENCE</scope>
    <source>
        <strain evidence="2">ATCC30299</strain>
    </source>
</reference>
<proteinExistence type="predicted"/>
<dbReference type="AlphaFoldDB" id="A0AAU9IR05"/>
<feature type="signal peptide" evidence="1">
    <location>
        <begin position="1"/>
        <end position="16"/>
    </location>
</feature>
<keyword evidence="1" id="KW-0732">Signal</keyword>
<protein>
    <submittedName>
        <fullName evidence="2">Uncharacterized protein</fullName>
    </submittedName>
</protein>
<sequence length="155" mass="17722">MARLIFISLLVSLSLAASTFQLEEVEKVPIYRMKDVTIESKEDPNSQEMWVVGHFQSDKIIVKEGRFGDRKREGEGADGYWVQVFTFISGARVGETTPVEFWYLKPHFAEQYFNDPNAYAEVHGKTPKIKIIEFEVKASEDTEKAAEKATEKPDL</sequence>
<dbReference type="Proteomes" id="UP001162131">
    <property type="component" value="Unassembled WGS sequence"/>
</dbReference>
<keyword evidence="3" id="KW-1185">Reference proteome</keyword>
<feature type="chain" id="PRO_5043515897" evidence="1">
    <location>
        <begin position="17"/>
        <end position="155"/>
    </location>
</feature>
<evidence type="ECO:0000256" key="1">
    <source>
        <dbReference type="SAM" id="SignalP"/>
    </source>
</evidence>
<accession>A0AAU9IR05</accession>
<gene>
    <name evidence="2" type="ORF">BSTOLATCC_MIC9996</name>
</gene>
<evidence type="ECO:0000313" key="3">
    <source>
        <dbReference type="Proteomes" id="UP001162131"/>
    </source>
</evidence>